<gene>
    <name evidence="2" type="ORF">MAIT1_00315</name>
</gene>
<proteinExistence type="predicted"/>
<name>A0A1Y2K8I8_9PROT</name>
<feature type="transmembrane region" description="Helical" evidence="1">
    <location>
        <begin position="304"/>
        <end position="325"/>
    </location>
</feature>
<dbReference type="RefSeq" id="WP_085440536.1">
    <property type="nucleotide sequence ID" value="NZ_LVJN01000015.1"/>
</dbReference>
<feature type="transmembrane region" description="Helical" evidence="1">
    <location>
        <begin position="212"/>
        <end position="232"/>
    </location>
</feature>
<evidence type="ECO:0000256" key="1">
    <source>
        <dbReference type="SAM" id="Phobius"/>
    </source>
</evidence>
<evidence type="ECO:0000313" key="3">
    <source>
        <dbReference type="Proteomes" id="UP000194003"/>
    </source>
</evidence>
<keyword evidence="3" id="KW-1185">Reference proteome</keyword>
<feature type="transmembrane region" description="Helical" evidence="1">
    <location>
        <begin position="190"/>
        <end position="205"/>
    </location>
</feature>
<sequence length="746" mass="82394">MRIVFILLGCALVVSAPYWLFWPQSAIPLGDAADSNIPYHVWKGALLAHGEIPLWHGVKMAGSDQLAQEGSLNLADLLFAALPTTFAYPLHELLYLLSAMGFAYLLLRRRIRCEPLLAIGLAGAYGVLVSGLNNLYYNDFFAVLPAAAGLLAALSERLADGAVSTRRAALLSLLGGLVFGALFVSPTTTLVPGYWFLLLYLFVFERQYHRHAITVFALFCGASVLPMLPHLISLLNNLPLSSRAAHEAQGETISLLGHMAQNQWSALIAALISNLKFGYWNTLSFIQELPRFAVKSRPLLSQEALTTFGALLTGGMLAGMAGGAYRMRGWRRLRRPVMDSVFLFLVVAPLLFSALVLYLFPLHALSAFRFLRFLFPFNLALIVVAGRHLSRALDDPPEARGVTRLAWARRGFVAALALVALWGGAERYAIKEFKQSAAYGTMQEILDNPSLRRFFDAANAQARQPYRVEAFPLLLHPAFVNSLGMETFGGYSAMHTARFNDYWAQTTRALNSPQADFIHGVHKSYLYPIMGLDALWRRASFQPLKPYALAHSANAILLGLGNVRYVLSRYPLSDPHLQLRETTPYLQPPTPGRAWLANRLLDFDLPRLETLYIYALDTFQPRFRGVFAQRTYATQENVLTALGHAPEKMLQEVALLKAGDAPADLKLESGAVANVTVLRYSPNRIELDLEFSGAGILLAAQAFHPGWRGRLDGAPVALFPVDHLFTGAAIPAGRHRLTLTYRPLGL</sequence>
<dbReference type="Proteomes" id="UP000194003">
    <property type="component" value="Unassembled WGS sequence"/>
</dbReference>
<feature type="transmembrane region" description="Helical" evidence="1">
    <location>
        <begin position="337"/>
        <end position="360"/>
    </location>
</feature>
<comment type="caution">
    <text evidence="2">The sequence shown here is derived from an EMBL/GenBank/DDBJ whole genome shotgun (WGS) entry which is preliminary data.</text>
</comment>
<organism evidence="2 3">
    <name type="scientific">Magnetofaba australis IT-1</name>
    <dbReference type="NCBI Taxonomy" id="1434232"/>
    <lineage>
        <taxon>Bacteria</taxon>
        <taxon>Pseudomonadati</taxon>
        <taxon>Pseudomonadota</taxon>
        <taxon>Magnetococcia</taxon>
        <taxon>Magnetococcales</taxon>
        <taxon>Magnetococcaceae</taxon>
        <taxon>Magnetofaba</taxon>
    </lineage>
</organism>
<evidence type="ECO:0000313" key="2">
    <source>
        <dbReference type="EMBL" id="OSM06817.1"/>
    </source>
</evidence>
<dbReference type="AlphaFoldDB" id="A0A1Y2K8I8"/>
<keyword evidence="1" id="KW-1133">Transmembrane helix</keyword>
<accession>A0A1Y2K8I8</accession>
<reference evidence="2 3" key="1">
    <citation type="journal article" date="2016" name="BMC Genomics">
        <title>Combined genomic and structural analyses of a cultured magnetotactic bacterium reveals its niche adaptation to a dynamic environment.</title>
        <authorList>
            <person name="Araujo A.C."/>
            <person name="Morillo V."/>
            <person name="Cypriano J."/>
            <person name="Teixeira L.C."/>
            <person name="Leao P."/>
            <person name="Lyra S."/>
            <person name="Almeida L.G."/>
            <person name="Bazylinski D.A."/>
            <person name="Vasconcellos A.T."/>
            <person name="Abreu F."/>
            <person name="Lins U."/>
        </authorList>
    </citation>
    <scope>NUCLEOTIDE SEQUENCE [LARGE SCALE GENOMIC DNA]</scope>
    <source>
        <strain evidence="2 3">IT-1</strain>
    </source>
</reference>
<dbReference type="OrthoDB" id="9772884at2"/>
<keyword evidence="1" id="KW-0812">Transmembrane</keyword>
<feature type="transmembrane region" description="Helical" evidence="1">
    <location>
        <begin position="86"/>
        <end position="107"/>
    </location>
</feature>
<protein>
    <submittedName>
        <fullName evidence="2">Putative membrane YfhO</fullName>
    </submittedName>
</protein>
<dbReference type="EMBL" id="LVJN01000015">
    <property type="protein sequence ID" value="OSM06817.1"/>
    <property type="molecule type" value="Genomic_DNA"/>
</dbReference>
<keyword evidence="1" id="KW-0472">Membrane</keyword>
<feature type="transmembrane region" description="Helical" evidence="1">
    <location>
        <begin position="116"/>
        <end position="134"/>
    </location>
</feature>